<feature type="region of interest" description="Disordered" evidence="1">
    <location>
        <begin position="1"/>
        <end position="106"/>
    </location>
</feature>
<name>A0ABR3UI93_9PLEO</name>
<dbReference type="EMBL" id="JBHGVX010000005">
    <property type="protein sequence ID" value="KAL1796090.1"/>
    <property type="molecule type" value="Genomic_DNA"/>
</dbReference>
<feature type="compositionally biased region" description="Low complexity" evidence="1">
    <location>
        <begin position="136"/>
        <end position="152"/>
    </location>
</feature>
<evidence type="ECO:0000313" key="2">
    <source>
        <dbReference type="EMBL" id="KAL1796090.1"/>
    </source>
</evidence>
<evidence type="ECO:0000256" key="1">
    <source>
        <dbReference type="SAM" id="MobiDB-lite"/>
    </source>
</evidence>
<feature type="compositionally biased region" description="Gly residues" evidence="1">
    <location>
        <begin position="201"/>
        <end position="220"/>
    </location>
</feature>
<proteinExistence type="predicted"/>
<organism evidence="2 3">
    <name type="scientific">Alternaria dauci</name>
    <dbReference type="NCBI Taxonomy" id="48095"/>
    <lineage>
        <taxon>Eukaryota</taxon>
        <taxon>Fungi</taxon>
        <taxon>Dikarya</taxon>
        <taxon>Ascomycota</taxon>
        <taxon>Pezizomycotina</taxon>
        <taxon>Dothideomycetes</taxon>
        <taxon>Pleosporomycetidae</taxon>
        <taxon>Pleosporales</taxon>
        <taxon>Pleosporineae</taxon>
        <taxon>Pleosporaceae</taxon>
        <taxon>Alternaria</taxon>
        <taxon>Alternaria sect. Porri</taxon>
    </lineage>
</organism>
<feature type="compositionally biased region" description="Polar residues" evidence="1">
    <location>
        <begin position="53"/>
        <end position="64"/>
    </location>
</feature>
<feature type="region of interest" description="Disordered" evidence="1">
    <location>
        <begin position="119"/>
        <end position="222"/>
    </location>
</feature>
<accession>A0ABR3UI93</accession>
<feature type="compositionally biased region" description="Polar residues" evidence="1">
    <location>
        <begin position="168"/>
        <end position="182"/>
    </location>
</feature>
<dbReference type="RefSeq" id="XP_069306674.1">
    <property type="nucleotide sequence ID" value="XM_069452512.1"/>
</dbReference>
<dbReference type="GeneID" id="96086636"/>
<sequence length="254" mass="25589">MPPIPIHKNAPITPTPTTAAKADGITPSTASNDTLHSNNNPPPTRTTPAYVPATTTQGVVSQPPASQPGARPAAPTSTGMTENNRDNNDTTSPPAPQPGATPTPTATFITTETRQAYVHAPPPQFTHPPPSDSVLATRSTIPSSSTSTPAASHKPGPTTLNYGPAASPFQTADTAQAQPTRTSLEHPPGYVQAPDNAPYTVGGGIGGPSGAGGDGGGEGVGAQAWSMLNKAGEALKKGEESVWRAVKGKNGGGF</sequence>
<comment type="caution">
    <text evidence="2">The sequence shown here is derived from an EMBL/GenBank/DDBJ whole genome shotgun (WGS) entry which is preliminary data.</text>
</comment>
<feature type="compositionally biased region" description="Polar residues" evidence="1">
    <location>
        <begin position="26"/>
        <end position="37"/>
    </location>
</feature>
<feature type="compositionally biased region" description="Pro residues" evidence="1">
    <location>
        <begin position="120"/>
        <end position="131"/>
    </location>
</feature>
<gene>
    <name evidence="2" type="ORF">ACET3X_006314</name>
</gene>
<reference evidence="2 3" key="1">
    <citation type="submission" date="2024-09" db="EMBL/GenBank/DDBJ databases">
        <title>T2T genomes of carrot and Alternaria dauci and their utility for understanding host-pathogen interaction during carrot leaf blight disease.</title>
        <authorList>
            <person name="Liu W."/>
            <person name="Xu S."/>
            <person name="Ou C."/>
            <person name="Liu X."/>
            <person name="Zhuang F."/>
            <person name="Deng X.W."/>
        </authorList>
    </citation>
    <scope>NUCLEOTIDE SEQUENCE [LARGE SCALE GENOMIC DNA]</scope>
    <source>
        <strain evidence="2 3">A2016</strain>
    </source>
</reference>
<feature type="compositionally biased region" description="Low complexity" evidence="1">
    <location>
        <begin position="10"/>
        <end position="22"/>
    </location>
</feature>
<evidence type="ECO:0000313" key="3">
    <source>
        <dbReference type="Proteomes" id="UP001578633"/>
    </source>
</evidence>
<dbReference type="Proteomes" id="UP001578633">
    <property type="component" value="Chromosome 5"/>
</dbReference>
<protein>
    <submittedName>
        <fullName evidence="2">Uncharacterized protein</fullName>
    </submittedName>
</protein>
<keyword evidence="3" id="KW-1185">Reference proteome</keyword>